<protein>
    <submittedName>
        <fullName evidence="1">Uncharacterized protein</fullName>
    </submittedName>
</protein>
<dbReference type="KEGG" id="mmx:MmarC6_0084"/>
<name>A9A7G0_METM6</name>
<dbReference type="AlphaFoldDB" id="A9A7G0"/>
<dbReference type="EMBL" id="CP000867">
    <property type="protein sequence ID" value="ABX00908.1"/>
    <property type="molecule type" value="Genomic_DNA"/>
</dbReference>
<dbReference type="STRING" id="444158.MmarC6_0084"/>
<accession>A9A7G0</accession>
<reference evidence="1" key="1">
    <citation type="submission" date="2007-10" db="EMBL/GenBank/DDBJ databases">
        <title>Complete sequence of Methanococcus maripaludis C6.</title>
        <authorList>
            <consortium name="US DOE Joint Genome Institute"/>
            <person name="Copeland A."/>
            <person name="Lucas S."/>
            <person name="Lapidus A."/>
            <person name="Barry K."/>
            <person name="Glavina del Rio T."/>
            <person name="Dalin E."/>
            <person name="Tice H."/>
            <person name="Pitluck S."/>
            <person name="Clum A."/>
            <person name="Schmutz J."/>
            <person name="Larimer F."/>
            <person name="Land M."/>
            <person name="Hauser L."/>
            <person name="Kyrpides N."/>
            <person name="Mikhailova N."/>
            <person name="Sieprawska-Lupa M."/>
            <person name="Whitman W.B."/>
            <person name="Richardson P."/>
        </authorList>
    </citation>
    <scope>NUCLEOTIDE SEQUENCE [LARGE SCALE GENOMIC DNA]</scope>
    <source>
        <strain evidence="1">C6</strain>
    </source>
</reference>
<gene>
    <name evidence="1" type="ordered locus">MmarC6_0084</name>
</gene>
<evidence type="ECO:0000313" key="1">
    <source>
        <dbReference type="EMBL" id="ABX00908.1"/>
    </source>
</evidence>
<dbReference type="HOGENOM" id="CLU_1912361_0_0_2"/>
<sequence length="132" mass="15356">MIATPILTAIQNNENFSEIKSYEDHLLKDEHKYSFPYCVAYREHKDKIKDLDDGKKHWAYSIRIIFGFKSLESEQEKAETFDEYFENLVKSDPTFGRNFIASTTTASDIYSEVSGANMYTYLEINLTAEVIK</sequence>
<organism evidence="1">
    <name type="scientific">Methanococcus maripaludis (strain C6 / ATCC BAA-1332)</name>
    <dbReference type="NCBI Taxonomy" id="444158"/>
    <lineage>
        <taxon>Archaea</taxon>
        <taxon>Methanobacteriati</taxon>
        <taxon>Methanobacteriota</taxon>
        <taxon>Methanomada group</taxon>
        <taxon>Methanococci</taxon>
        <taxon>Methanococcales</taxon>
        <taxon>Methanococcaceae</taxon>
        <taxon>Methanococcus</taxon>
    </lineage>
</organism>
<proteinExistence type="predicted"/>